<keyword evidence="4 9" id="KW-0378">Hydrolase</keyword>
<dbReference type="InterPro" id="IPR000742">
    <property type="entry name" value="EGF"/>
</dbReference>
<feature type="domain" description="CUB" evidence="10">
    <location>
        <begin position="165"/>
        <end position="280"/>
    </location>
</feature>
<dbReference type="PRINTS" id="PR00480">
    <property type="entry name" value="ASTACIN"/>
</dbReference>
<evidence type="ECO:0000313" key="14">
    <source>
        <dbReference type="WBParaSite" id="NBR_0001366301-mRNA-1"/>
    </source>
</evidence>
<name>A0A0N4YB48_NIPBR</name>
<dbReference type="InterPro" id="IPR035914">
    <property type="entry name" value="Sperma_CUB_dom_sf"/>
</dbReference>
<evidence type="ECO:0000256" key="6">
    <source>
        <dbReference type="ARBA" id="ARBA00023049"/>
    </source>
</evidence>
<dbReference type="InterPro" id="IPR000859">
    <property type="entry name" value="CUB_dom"/>
</dbReference>
<reference evidence="14" key="1">
    <citation type="submission" date="2017-02" db="UniProtKB">
        <authorList>
            <consortium name="WormBaseParasite"/>
        </authorList>
    </citation>
    <scope>IDENTIFICATION</scope>
</reference>
<keyword evidence="13" id="KW-1185">Reference proteome</keyword>
<dbReference type="EMBL" id="UYSL01021110">
    <property type="protein sequence ID" value="VDL77253.1"/>
    <property type="molecule type" value="Genomic_DNA"/>
</dbReference>
<dbReference type="Gene3D" id="2.60.120.290">
    <property type="entry name" value="Spermadhesin, CUB domain"/>
    <property type="match status" value="1"/>
</dbReference>
<dbReference type="Pfam" id="PF01400">
    <property type="entry name" value="Astacin"/>
    <property type="match status" value="1"/>
</dbReference>
<organism evidence="14">
    <name type="scientific">Nippostrongylus brasiliensis</name>
    <name type="common">Rat hookworm</name>
    <dbReference type="NCBI Taxonomy" id="27835"/>
    <lineage>
        <taxon>Eukaryota</taxon>
        <taxon>Metazoa</taxon>
        <taxon>Ecdysozoa</taxon>
        <taxon>Nematoda</taxon>
        <taxon>Chromadorea</taxon>
        <taxon>Rhabditida</taxon>
        <taxon>Rhabditina</taxon>
        <taxon>Rhabditomorpha</taxon>
        <taxon>Strongyloidea</taxon>
        <taxon>Heligmosomidae</taxon>
        <taxon>Nippostrongylus</taxon>
    </lineage>
</organism>
<dbReference type="OMA" id="FERCANK"/>
<comment type="cofactor">
    <cofactor evidence="9">
        <name>Zn(2+)</name>
        <dbReference type="ChEBI" id="CHEBI:29105"/>
    </cofactor>
    <text evidence="9">Binds 1 zinc ion per subunit.</text>
</comment>
<evidence type="ECO:0000256" key="5">
    <source>
        <dbReference type="ARBA" id="ARBA00022833"/>
    </source>
</evidence>
<evidence type="ECO:0000313" key="12">
    <source>
        <dbReference type="EMBL" id="VDL77253.1"/>
    </source>
</evidence>
<dbReference type="PANTHER" id="PTHR10127">
    <property type="entry name" value="DISCOIDIN, CUB, EGF, LAMININ , AND ZINC METALLOPROTEASE DOMAIN CONTAINING"/>
    <property type="match status" value="1"/>
</dbReference>
<dbReference type="Proteomes" id="UP000271162">
    <property type="component" value="Unassembled WGS sequence"/>
</dbReference>
<keyword evidence="7" id="KW-1015">Disulfide bond</keyword>
<dbReference type="PROSITE" id="PS01186">
    <property type="entry name" value="EGF_2"/>
    <property type="match status" value="1"/>
</dbReference>
<dbReference type="SUPFAM" id="SSF49854">
    <property type="entry name" value="Spermadhesin, CUB domain"/>
    <property type="match status" value="1"/>
</dbReference>
<gene>
    <name evidence="12" type="ORF">NBR_LOCUS13664</name>
</gene>
<keyword evidence="6 9" id="KW-0482">Metalloprotease</keyword>
<protein>
    <recommendedName>
        <fullName evidence="9">Metalloendopeptidase</fullName>
        <ecNumber evidence="9">3.4.24.-</ecNumber>
    </recommendedName>
</protein>
<dbReference type="GO" id="GO:0006508">
    <property type="term" value="P:proteolysis"/>
    <property type="evidence" value="ECO:0007669"/>
    <property type="project" value="UniProtKB-KW"/>
</dbReference>
<proteinExistence type="predicted"/>
<feature type="domain" description="Peptidase M12A" evidence="11">
    <location>
        <begin position="1"/>
        <end position="92"/>
    </location>
</feature>
<dbReference type="WBParaSite" id="NBR_0001366301-mRNA-1">
    <property type="protein sequence ID" value="NBR_0001366301-mRNA-1"/>
    <property type="gene ID" value="NBR_0001366301"/>
</dbReference>
<dbReference type="InterPro" id="IPR001506">
    <property type="entry name" value="Peptidase_M12A"/>
</dbReference>
<dbReference type="Gene3D" id="3.40.390.10">
    <property type="entry name" value="Collagenase (Catalytic Domain)"/>
    <property type="match status" value="1"/>
</dbReference>
<dbReference type="AlphaFoldDB" id="A0A0N4YB48"/>
<evidence type="ECO:0000256" key="4">
    <source>
        <dbReference type="ARBA" id="ARBA00022801"/>
    </source>
</evidence>
<dbReference type="GO" id="GO:0046872">
    <property type="term" value="F:metal ion binding"/>
    <property type="evidence" value="ECO:0007669"/>
    <property type="project" value="UniProtKB-KW"/>
</dbReference>
<evidence type="ECO:0000259" key="10">
    <source>
        <dbReference type="PROSITE" id="PS01180"/>
    </source>
</evidence>
<dbReference type="GO" id="GO:0004222">
    <property type="term" value="F:metalloendopeptidase activity"/>
    <property type="evidence" value="ECO:0007669"/>
    <property type="project" value="UniProtKB-UniRule"/>
</dbReference>
<evidence type="ECO:0000256" key="9">
    <source>
        <dbReference type="RuleBase" id="RU361183"/>
    </source>
</evidence>
<reference evidence="12 13" key="2">
    <citation type="submission" date="2018-11" db="EMBL/GenBank/DDBJ databases">
        <authorList>
            <consortium name="Pathogen Informatics"/>
        </authorList>
    </citation>
    <scope>NUCLEOTIDE SEQUENCE [LARGE SCALE GENOMIC DNA]</scope>
</reference>
<dbReference type="SUPFAM" id="SSF55486">
    <property type="entry name" value="Metalloproteases ('zincins'), catalytic domain"/>
    <property type="match status" value="1"/>
</dbReference>
<evidence type="ECO:0000256" key="7">
    <source>
        <dbReference type="ARBA" id="ARBA00023157"/>
    </source>
</evidence>
<dbReference type="InterPro" id="IPR024079">
    <property type="entry name" value="MetalloPept_cat_dom_sf"/>
</dbReference>
<evidence type="ECO:0000256" key="1">
    <source>
        <dbReference type="ARBA" id="ARBA00022536"/>
    </source>
</evidence>
<keyword evidence="5 9" id="KW-0862">Zinc</keyword>
<comment type="caution">
    <text evidence="8">Lacks conserved residue(s) required for the propagation of feature annotation.</text>
</comment>
<sequence length="280" mass="31628">MSRYDRDDYLKVLIENVREDFVDQYITIPPEELETYTIPYDFDSIMHYGAWSVSHNGQPTMVADDVNYQESMGSHMLSFFDIYTVNKHYNCFERCANKANKAQCKNGGFPHPRDCTKCICPNGYGGTLCDQRVHRTLLNDYMALGRLFCLDGCGGDVVLIVPSGCGQDLQATERMQSLAVRVGYGNGIRDDFDLCHYWIKAQPGKKVQVTIRQISYGYGIDGCVHGGVEFKPAKNATTSGYRFCNHNDKEKVITSESELMPVTVFGRASMMQTILMYKAV</sequence>
<evidence type="ECO:0000256" key="3">
    <source>
        <dbReference type="ARBA" id="ARBA00022723"/>
    </source>
</evidence>
<dbReference type="PANTHER" id="PTHR10127:SF780">
    <property type="entry name" value="METALLOENDOPEPTIDASE"/>
    <property type="match status" value="1"/>
</dbReference>
<evidence type="ECO:0000256" key="8">
    <source>
        <dbReference type="PROSITE-ProRule" id="PRU00059"/>
    </source>
</evidence>
<evidence type="ECO:0000259" key="11">
    <source>
        <dbReference type="PROSITE" id="PS51864"/>
    </source>
</evidence>
<dbReference type="PROSITE" id="PS01180">
    <property type="entry name" value="CUB"/>
    <property type="match status" value="1"/>
</dbReference>
<accession>A0A0N4YB48</accession>
<keyword evidence="3 9" id="KW-0479">Metal-binding</keyword>
<dbReference type="EC" id="3.4.24.-" evidence="9"/>
<evidence type="ECO:0000313" key="13">
    <source>
        <dbReference type="Proteomes" id="UP000271162"/>
    </source>
</evidence>
<keyword evidence="2 9" id="KW-0645">Protease</keyword>
<evidence type="ECO:0000256" key="2">
    <source>
        <dbReference type="ARBA" id="ARBA00022670"/>
    </source>
</evidence>
<dbReference type="PROSITE" id="PS51864">
    <property type="entry name" value="ASTACIN"/>
    <property type="match status" value="1"/>
</dbReference>
<keyword evidence="1" id="KW-0245">EGF-like domain</keyword>